<dbReference type="InterPro" id="IPR000792">
    <property type="entry name" value="Tscrpt_reg_LuxR_C"/>
</dbReference>
<keyword evidence="6" id="KW-1185">Reference proteome</keyword>
<dbReference type="GO" id="GO:0006355">
    <property type="term" value="P:regulation of DNA-templated transcription"/>
    <property type="evidence" value="ECO:0007669"/>
    <property type="project" value="InterPro"/>
</dbReference>
<gene>
    <name evidence="5" type="ORF">DSCW_53230</name>
</gene>
<dbReference type="RefSeq" id="WP_231715565.1">
    <property type="nucleotide sequence ID" value="NZ_AP021875.1"/>
</dbReference>
<dbReference type="KEGG" id="dwd:DSCW_53230"/>
<dbReference type="EMBL" id="AP021875">
    <property type="protein sequence ID" value="BBO77906.1"/>
    <property type="molecule type" value="Genomic_DNA"/>
</dbReference>
<dbReference type="PROSITE" id="PS00622">
    <property type="entry name" value="HTH_LUXR_1"/>
    <property type="match status" value="1"/>
</dbReference>
<evidence type="ECO:0000256" key="2">
    <source>
        <dbReference type="ARBA" id="ARBA00023125"/>
    </source>
</evidence>
<dbReference type="PROSITE" id="PS50043">
    <property type="entry name" value="HTH_LUXR_2"/>
    <property type="match status" value="1"/>
</dbReference>
<name>A0A5K7Z7W5_9BACT</name>
<dbReference type="GO" id="GO:0003677">
    <property type="term" value="F:DNA binding"/>
    <property type="evidence" value="ECO:0007669"/>
    <property type="project" value="UniProtKB-KW"/>
</dbReference>
<evidence type="ECO:0000259" key="4">
    <source>
        <dbReference type="PROSITE" id="PS50043"/>
    </source>
</evidence>
<evidence type="ECO:0000313" key="6">
    <source>
        <dbReference type="Proteomes" id="UP000427769"/>
    </source>
</evidence>
<dbReference type="CDD" id="cd06170">
    <property type="entry name" value="LuxR_C_like"/>
    <property type="match status" value="1"/>
</dbReference>
<keyword evidence="2" id="KW-0238">DNA-binding</keyword>
<keyword evidence="1" id="KW-0805">Transcription regulation</keyword>
<proteinExistence type="predicted"/>
<dbReference type="Gene3D" id="1.10.10.10">
    <property type="entry name" value="Winged helix-like DNA-binding domain superfamily/Winged helix DNA-binding domain"/>
    <property type="match status" value="1"/>
</dbReference>
<dbReference type="Proteomes" id="UP000427769">
    <property type="component" value="Chromosome"/>
</dbReference>
<dbReference type="PRINTS" id="PR00038">
    <property type="entry name" value="HTHLUXR"/>
</dbReference>
<evidence type="ECO:0000313" key="5">
    <source>
        <dbReference type="EMBL" id="BBO77906.1"/>
    </source>
</evidence>
<sequence>MPLSSIAQTYLTLIKNNLEKIVSSTTDFKALSAHGFTPTEMHIIELIKQGKRSKEIADLLNVSIATISFHRNNIRIKLGLNKRKENLFSYLNSLQN</sequence>
<feature type="domain" description="HTH luxR-type" evidence="4">
    <location>
        <begin position="29"/>
        <end position="95"/>
    </location>
</feature>
<dbReference type="AlphaFoldDB" id="A0A5K7Z7W5"/>
<protein>
    <recommendedName>
        <fullName evidence="4">HTH luxR-type domain-containing protein</fullName>
    </recommendedName>
</protein>
<dbReference type="PANTHER" id="PTHR44688">
    <property type="entry name" value="DNA-BINDING TRANSCRIPTIONAL ACTIVATOR DEVR_DOSR"/>
    <property type="match status" value="1"/>
</dbReference>
<organism evidence="5 6">
    <name type="scientific">Desulfosarcina widdelii</name>
    <dbReference type="NCBI Taxonomy" id="947919"/>
    <lineage>
        <taxon>Bacteria</taxon>
        <taxon>Pseudomonadati</taxon>
        <taxon>Thermodesulfobacteriota</taxon>
        <taxon>Desulfobacteria</taxon>
        <taxon>Desulfobacterales</taxon>
        <taxon>Desulfosarcinaceae</taxon>
        <taxon>Desulfosarcina</taxon>
    </lineage>
</organism>
<evidence type="ECO:0000256" key="1">
    <source>
        <dbReference type="ARBA" id="ARBA00023015"/>
    </source>
</evidence>
<dbReference type="InterPro" id="IPR036388">
    <property type="entry name" value="WH-like_DNA-bd_sf"/>
</dbReference>
<dbReference type="SMART" id="SM00421">
    <property type="entry name" value="HTH_LUXR"/>
    <property type="match status" value="1"/>
</dbReference>
<dbReference type="PANTHER" id="PTHR44688:SF16">
    <property type="entry name" value="DNA-BINDING TRANSCRIPTIONAL ACTIVATOR DEVR_DOSR"/>
    <property type="match status" value="1"/>
</dbReference>
<dbReference type="Pfam" id="PF00196">
    <property type="entry name" value="GerE"/>
    <property type="match status" value="1"/>
</dbReference>
<evidence type="ECO:0000256" key="3">
    <source>
        <dbReference type="ARBA" id="ARBA00023163"/>
    </source>
</evidence>
<reference evidence="5 6" key="1">
    <citation type="submission" date="2019-11" db="EMBL/GenBank/DDBJ databases">
        <title>Comparative genomics of hydrocarbon-degrading Desulfosarcina strains.</title>
        <authorList>
            <person name="Watanabe M."/>
            <person name="Kojima H."/>
            <person name="Fukui M."/>
        </authorList>
    </citation>
    <scope>NUCLEOTIDE SEQUENCE [LARGE SCALE GENOMIC DNA]</scope>
    <source>
        <strain evidence="5 6">PP31</strain>
    </source>
</reference>
<accession>A0A5K7Z7W5</accession>
<keyword evidence="3" id="KW-0804">Transcription</keyword>
<dbReference type="InterPro" id="IPR016032">
    <property type="entry name" value="Sig_transdc_resp-reg_C-effctor"/>
</dbReference>
<dbReference type="SUPFAM" id="SSF46894">
    <property type="entry name" value="C-terminal effector domain of the bipartite response regulators"/>
    <property type="match status" value="1"/>
</dbReference>